<keyword evidence="3" id="KW-1185">Reference proteome</keyword>
<dbReference type="Proteomes" id="UP001189429">
    <property type="component" value="Unassembled WGS sequence"/>
</dbReference>
<evidence type="ECO:0000313" key="2">
    <source>
        <dbReference type="EMBL" id="CAK0868395.1"/>
    </source>
</evidence>
<feature type="compositionally biased region" description="Low complexity" evidence="1">
    <location>
        <begin position="43"/>
        <end position="57"/>
    </location>
</feature>
<reference evidence="2" key="1">
    <citation type="submission" date="2023-10" db="EMBL/GenBank/DDBJ databases">
        <authorList>
            <person name="Chen Y."/>
            <person name="Shah S."/>
            <person name="Dougan E. K."/>
            <person name="Thang M."/>
            <person name="Chan C."/>
        </authorList>
    </citation>
    <scope>NUCLEOTIDE SEQUENCE [LARGE SCALE GENOMIC DNA]</scope>
</reference>
<evidence type="ECO:0000256" key="1">
    <source>
        <dbReference type="SAM" id="MobiDB-lite"/>
    </source>
</evidence>
<name>A0ABN9V6G5_9DINO</name>
<gene>
    <name evidence="2" type="ORF">PCOR1329_LOCUS55066</name>
</gene>
<protein>
    <submittedName>
        <fullName evidence="2">Uncharacterized protein</fullName>
    </submittedName>
</protein>
<evidence type="ECO:0000313" key="3">
    <source>
        <dbReference type="Proteomes" id="UP001189429"/>
    </source>
</evidence>
<proteinExistence type="predicted"/>
<sequence length="140" mass="14966">MVIVLSTTAGQSPLLPWSTRGRGCEPRAKDEHGAGTAAHGPIWAWRATRQRRSATQAEKGNWMEHNKNSATPRAVVENSSINSGMARPCARELAPRGFQREAAALPPPACDRESSGPCEAGAAHSAQRLMAPFPDEGLDL</sequence>
<accession>A0ABN9V6G5</accession>
<feature type="region of interest" description="Disordered" evidence="1">
    <location>
        <begin position="14"/>
        <end position="74"/>
    </location>
</feature>
<feature type="region of interest" description="Disordered" evidence="1">
    <location>
        <begin position="104"/>
        <end position="123"/>
    </location>
</feature>
<comment type="caution">
    <text evidence="2">The sequence shown here is derived from an EMBL/GenBank/DDBJ whole genome shotgun (WGS) entry which is preliminary data.</text>
</comment>
<organism evidence="2 3">
    <name type="scientific">Prorocentrum cordatum</name>
    <dbReference type="NCBI Taxonomy" id="2364126"/>
    <lineage>
        <taxon>Eukaryota</taxon>
        <taxon>Sar</taxon>
        <taxon>Alveolata</taxon>
        <taxon>Dinophyceae</taxon>
        <taxon>Prorocentrales</taxon>
        <taxon>Prorocentraceae</taxon>
        <taxon>Prorocentrum</taxon>
    </lineage>
</organism>
<dbReference type="EMBL" id="CAUYUJ010016741">
    <property type="protein sequence ID" value="CAK0868395.1"/>
    <property type="molecule type" value="Genomic_DNA"/>
</dbReference>
<feature type="compositionally biased region" description="Basic and acidic residues" evidence="1">
    <location>
        <begin position="22"/>
        <end position="33"/>
    </location>
</feature>